<dbReference type="EMBL" id="JACSQO010000010">
    <property type="protein sequence ID" value="MBD7945793.1"/>
    <property type="molecule type" value="Genomic_DNA"/>
</dbReference>
<name>A0ABR8RDF2_9BACI</name>
<evidence type="ECO:0000313" key="2">
    <source>
        <dbReference type="Proteomes" id="UP000640786"/>
    </source>
</evidence>
<dbReference type="Proteomes" id="UP000640786">
    <property type="component" value="Unassembled WGS sequence"/>
</dbReference>
<proteinExistence type="predicted"/>
<organism evidence="1 2">
    <name type="scientific">Psychrobacillus faecigallinarum</name>
    <dbReference type="NCBI Taxonomy" id="2762235"/>
    <lineage>
        <taxon>Bacteria</taxon>
        <taxon>Bacillati</taxon>
        <taxon>Bacillota</taxon>
        <taxon>Bacilli</taxon>
        <taxon>Bacillales</taxon>
        <taxon>Bacillaceae</taxon>
        <taxon>Psychrobacillus</taxon>
    </lineage>
</organism>
<gene>
    <name evidence="1" type="ORF">H9650_16915</name>
</gene>
<accession>A0ABR8RDF2</accession>
<evidence type="ECO:0008006" key="3">
    <source>
        <dbReference type="Google" id="ProtNLM"/>
    </source>
</evidence>
<evidence type="ECO:0000313" key="1">
    <source>
        <dbReference type="EMBL" id="MBD7945793.1"/>
    </source>
</evidence>
<reference evidence="1 2" key="1">
    <citation type="submission" date="2020-08" db="EMBL/GenBank/DDBJ databases">
        <title>A Genomic Blueprint of the Chicken Gut Microbiome.</title>
        <authorList>
            <person name="Gilroy R."/>
            <person name="Ravi A."/>
            <person name="Getino M."/>
            <person name="Pursley I."/>
            <person name="Horton D.L."/>
            <person name="Alikhan N.-F."/>
            <person name="Baker D."/>
            <person name="Gharbi K."/>
            <person name="Hall N."/>
            <person name="Watson M."/>
            <person name="Adriaenssens E.M."/>
            <person name="Foster-Nyarko E."/>
            <person name="Jarju S."/>
            <person name="Secka A."/>
            <person name="Antonio M."/>
            <person name="Oren A."/>
            <person name="Chaudhuri R."/>
            <person name="La Ragione R.M."/>
            <person name="Hildebrand F."/>
            <person name="Pallen M.J."/>
        </authorList>
    </citation>
    <scope>NUCLEOTIDE SEQUENCE [LARGE SCALE GENOMIC DNA]</scope>
    <source>
        <strain evidence="1 2">Sa2BUA9</strain>
    </source>
</reference>
<comment type="caution">
    <text evidence="1">The sequence shown here is derived from an EMBL/GenBank/DDBJ whole genome shotgun (WGS) entry which is preliminary data.</text>
</comment>
<dbReference type="RefSeq" id="WP_191697712.1">
    <property type="nucleotide sequence ID" value="NZ_JACSQO010000010.1"/>
</dbReference>
<sequence length="172" mass="19841">MYELSKKLAHETHYWKVWKHQKRICVEYGVIGVSKESEEIQLKLFDNGSKLMKRLVEEKRSQGYVNSDEKEAIDIVIHNDNGVSEYDVLKKASFELYEMIEKELMETSIGFPDGVDINDESRVIITCFVEDMDIAIQRIRQVISGQKLINVNQISLDNGGEPIDVMVKDIKS</sequence>
<keyword evidence="2" id="KW-1185">Reference proteome</keyword>
<protein>
    <recommendedName>
        <fullName evidence="3">WGR domain-containing protein</fullName>
    </recommendedName>
</protein>